<sequence>MNAYERDFCLKLTKDLKKKHAFKVFIYPVSDDIAPGYSDVIKHPSCLLDVENALKANNIESVEEYKKRINRIWKNCKKYNQGLIQFESLASLGKEIFERKMKKLRKSEAENWNRKVQKCVKKISEVITLMDEEAKKLA</sequence>
<dbReference type="SUPFAM" id="SSF47370">
    <property type="entry name" value="Bromodomain"/>
    <property type="match status" value="1"/>
</dbReference>
<accession>A2E918</accession>
<evidence type="ECO:0000256" key="2">
    <source>
        <dbReference type="PROSITE-ProRule" id="PRU00035"/>
    </source>
</evidence>
<dbReference type="OrthoDB" id="21449at2759"/>
<dbReference type="Gene3D" id="1.20.920.10">
    <property type="entry name" value="Bromodomain-like"/>
    <property type="match status" value="1"/>
</dbReference>
<evidence type="ECO:0000313" key="5">
    <source>
        <dbReference type="Proteomes" id="UP000001542"/>
    </source>
</evidence>
<evidence type="ECO:0000256" key="1">
    <source>
        <dbReference type="ARBA" id="ARBA00023117"/>
    </source>
</evidence>
<gene>
    <name evidence="4" type="ORF">TVAG_258140</name>
</gene>
<reference evidence="4" key="1">
    <citation type="submission" date="2006-10" db="EMBL/GenBank/DDBJ databases">
        <authorList>
            <person name="Amadeo P."/>
            <person name="Zhao Q."/>
            <person name="Wortman J."/>
            <person name="Fraser-Liggett C."/>
            <person name="Carlton J."/>
        </authorList>
    </citation>
    <scope>NUCLEOTIDE SEQUENCE</scope>
    <source>
        <strain evidence="4">G3</strain>
    </source>
</reference>
<dbReference type="KEGG" id="tva:4768749"/>
<dbReference type="Proteomes" id="UP000001542">
    <property type="component" value="Unassembled WGS sequence"/>
</dbReference>
<protein>
    <submittedName>
        <fullName evidence="4">Bromodomain containing protein</fullName>
    </submittedName>
</protein>
<dbReference type="InParanoid" id="A2E918"/>
<dbReference type="AlphaFoldDB" id="A2E918"/>
<dbReference type="PROSITE" id="PS50014">
    <property type="entry name" value="BROMODOMAIN_2"/>
    <property type="match status" value="1"/>
</dbReference>
<evidence type="ECO:0000259" key="3">
    <source>
        <dbReference type="PROSITE" id="PS50014"/>
    </source>
</evidence>
<feature type="domain" description="Bromo" evidence="3">
    <location>
        <begin position="17"/>
        <end position="87"/>
    </location>
</feature>
<dbReference type="RefSeq" id="XP_001323035.1">
    <property type="nucleotide sequence ID" value="XM_001323000.1"/>
</dbReference>
<dbReference type="SMR" id="A2E918"/>
<dbReference type="InterPro" id="IPR001487">
    <property type="entry name" value="Bromodomain"/>
</dbReference>
<dbReference type="STRING" id="5722.A2E918"/>
<organism evidence="4 5">
    <name type="scientific">Trichomonas vaginalis (strain ATCC PRA-98 / G3)</name>
    <dbReference type="NCBI Taxonomy" id="412133"/>
    <lineage>
        <taxon>Eukaryota</taxon>
        <taxon>Metamonada</taxon>
        <taxon>Parabasalia</taxon>
        <taxon>Trichomonadida</taxon>
        <taxon>Trichomonadidae</taxon>
        <taxon>Trichomonas</taxon>
    </lineage>
</organism>
<dbReference type="EMBL" id="DS113331">
    <property type="protein sequence ID" value="EAY10812.1"/>
    <property type="molecule type" value="Genomic_DNA"/>
</dbReference>
<name>A2E918_TRIV3</name>
<dbReference type="VEuPathDB" id="TrichDB:TVAG_258140"/>
<keyword evidence="5" id="KW-1185">Reference proteome</keyword>
<proteinExistence type="predicted"/>
<dbReference type="SMART" id="SM00297">
    <property type="entry name" value="BROMO"/>
    <property type="match status" value="1"/>
</dbReference>
<dbReference type="Pfam" id="PF00439">
    <property type="entry name" value="Bromodomain"/>
    <property type="match status" value="1"/>
</dbReference>
<keyword evidence="1 2" id="KW-0103">Bromodomain</keyword>
<evidence type="ECO:0000313" key="4">
    <source>
        <dbReference type="EMBL" id="EAY10812.1"/>
    </source>
</evidence>
<dbReference type="InterPro" id="IPR036427">
    <property type="entry name" value="Bromodomain-like_sf"/>
</dbReference>
<dbReference type="VEuPathDB" id="TrichDB:TVAGG3_0542060"/>
<dbReference type="CDD" id="cd04369">
    <property type="entry name" value="Bromodomain"/>
    <property type="match status" value="1"/>
</dbReference>
<reference evidence="4" key="2">
    <citation type="journal article" date="2007" name="Science">
        <title>Draft genome sequence of the sexually transmitted pathogen Trichomonas vaginalis.</title>
        <authorList>
            <person name="Carlton J.M."/>
            <person name="Hirt R.P."/>
            <person name="Silva J.C."/>
            <person name="Delcher A.L."/>
            <person name="Schatz M."/>
            <person name="Zhao Q."/>
            <person name="Wortman J.R."/>
            <person name="Bidwell S.L."/>
            <person name="Alsmark U.C.M."/>
            <person name="Besteiro S."/>
            <person name="Sicheritz-Ponten T."/>
            <person name="Noel C.J."/>
            <person name="Dacks J.B."/>
            <person name="Foster P.G."/>
            <person name="Simillion C."/>
            <person name="Van de Peer Y."/>
            <person name="Miranda-Saavedra D."/>
            <person name="Barton G.J."/>
            <person name="Westrop G.D."/>
            <person name="Mueller S."/>
            <person name="Dessi D."/>
            <person name="Fiori P.L."/>
            <person name="Ren Q."/>
            <person name="Paulsen I."/>
            <person name="Zhang H."/>
            <person name="Bastida-Corcuera F.D."/>
            <person name="Simoes-Barbosa A."/>
            <person name="Brown M.T."/>
            <person name="Hayes R.D."/>
            <person name="Mukherjee M."/>
            <person name="Okumura C.Y."/>
            <person name="Schneider R."/>
            <person name="Smith A.J."/>
            <person name="Vanacova S."/>
            <person name="Villalvazo M."/>
            <person name="Haas B.J."/>
            <person name="Pertea M."/>
            <person name="Feldblyum T.V."/>
            <person name="Utterback T.R."/>
            <person name="Shu C.L."/>
            <person name="Osoegawa K."/>
            <person name="de Jong P.J."/>
            <person name="Hrdy I."/>
            <person name="Horvathova L."/>
            <person name="Zubacova Z."/>
            <person name="Dolezal P."/>
            <person name="Malik S.B."/>
            <person name="Logsdon J.M. Jr."/>
            <person name="Henze K."/>
            <person name="Gupta A."/>
            <person name="Wang C.C."/>
            <person name="Dunne R.L."/>
            <person name="Upcroft J.A."/>
            <person name="Upcroft P."/>
            <person name="White O."/>
            <person name="Salzberg S.L."/>
            <person name="Tang P."/>
            <person name="Chiu C.-H."/>
            <person name="Lee Y.-S."/>
            <person name="Embley T.M."/>
            <person name="Coombs G.H."/>
            <person name="Mottram J.C."/>
            <person name="Tachezy J."/>
            <person name="Fraser-Liggett C.M."/>
            <person name="Johnson P.J."/>
        </authorList>
    </citation>
    <scope>NUCLEOTIDE SEQUENCE [LARGE SCALE GENOMIC DNA]</scope>
    <source>
        <strain evidence="4">G3</strain>
    </source>
</reference>